<dbReference type="GO" id="GO:0008360">
    <property type="term" value="P:regulation of cell shape"/>
    <property type="evidence" value="ECO:0007669"/>
    <property type="project" value="UniProtKB-KW"/>
</dbReference>
<dbReference type="PANTHER" id="PTHR30474">
    <property type="entry name" value="CELL CYCLE PROTEIN"/>
    <property type="match status" value="1"/>
</dbReference>
<proteinExistence type="predicted"/>
<dbReference type="GO" id="GO:0015648">
    <property type="term" value="F:lipid-linked peptidoglycan transporter activity"/>
    <property type="evidence" value="ECO:0007669"/>
    <property type="project" value="TreeGrafter"/>
</dbReference>
<feature type="transmembrane region" description="Helical" evidence="6">
    <location>
        <begin position="323"/>
        <end position="341"/>
    </location>
</feature>
<dbReference type="NCBIfam" id="TIGR02210">
    <property type="entry name" value="rodA_shape"/>
    <property type="match status" value="1"/>
</dbReference>
<keyword evidence="3" id="KW-0133">Cell shape</keyword>
<feature type="transmembrane region" description="Helical" evidence="6">
    <location>
        <begin position="159"/>
        <end position="177"/>
    </location>
</feature>
<sequence>MSEALRDASSIWRKVSTPSGRRHYRRYDMALVLAALSLSLLGGLLVWSSTRVSAGDAGDPFFFLKRHLLNLTLGLILCLIASQVSHRLVRAYAPVLYVLSLIGLVAVLLVGTVVNGAKSWIAVAGFTVQPAEFVKVSIIVILATLLAEKRDAENQPMNLIVIISLAVAAVPVLLILLQPDLGTVLMILATLFAMLAVSGVSRWWLIGLVSTGVSAVALIVAAGVLAQYQIDRFTAFLNPDSDPLGVSYNVRQAEIAIGSGGWFGNGLFQGTQTAGQFVPEQRTDFIFSVAGEELGFFGSSIILLLMLFITWRLINIAARAEDLFGRLVAVGMAAWIAIQGFQNIGMNLELLPVTGVPLPFVSYGGSSMMALWLGIGVILNLDATKRRI</sequence>
<organism evidence="7">
    <name type="scientific">freshwater metagenome</name>
    <dbReference type="NCBI Taxonomy" id="449393"/>
    <lineage>
        <taxon>unclassified sequences</taxon>
        <taxon>metagenomes</taxon>
        <taxon>ecological metagenomes</taxon>
    </lineage>
</organism>
<evidence type="ECO:0000256" key="5">
    <source>
        <dbReference type="ARBA" id="ARBA00023136"/>
    </source>
</evidence>
<dbReference type="GO" id="GO:0032153">
    <property type="term" value="C:cell division site"/>
    <property type="evidence" value="ECO:0007669"/>
    <property type="project" value="TreeGrafter"/>
</dbReference>
<accession>A0A6J6EDJ4</accession>
<keyword evidence="4 6" id="KW-1133">Transmembrane helix</keyword>
<protein>
    <submittedName>
        <fullName evidence="7">Unannotated protein</fullName>
    </submittedName>
</protein>
<feature type="transmembrane region" description="Helical" evidence="6">
    <location>
        <begin position="67"/>
        <end position="84"/>
    </location>
</feature>
<keyword evidence="5 6" id="KW-0472">Membrane</keyword>
<dbReference type="AlphaFoldDB" id="A0A6J6EDJ4"/>
<dbReference type="EMBL" id="CAEZTT010000033">
    <property type="protein sequence ID" value="CAB4573295.1"/>
    <property type="molecule type" value="Genomic_DNA"/>
</dbReference>
<evidence type="ECO:0000256" key="6">
    <source>
        <dbReference type="SAM" id="Phobius"/>
    </source>
</evidence>
<evidence type="ECO:0000313" key="7">
    <source>
        <dbReference type="EMBL" id="CAB4573295.1"/>
    </source>
</evidence>
<feature type="transmembrane region" description="Helical" evidence="6">
    <location>
        <begin position="29"/>
        <end position="47"/>
    </location>
</feature>
<keyword evidence="2 6" id="KW-0812">Transmembrane</keyword>
<feature type="transmembrane region" description="Helical" evidence="6">
    <location>
        <begin position="183"/>
        <end position="205"/>
    </location>
</feature>
<evidence type="ECO:0000256" key="4">
    <source>
        <dbReference type="ARBA" id="ARBA00022989"/>
    </source>
</evidence>
<dbReference type="Pfam" id="PF01098">
    <property type="entry name" value="FTSW_RODA_SPOVE"/>
    <property type="match status" value="1"/>
</dbReference>
<dbReference type="GO" id="GO:0005886">
    <property type="term" value="C:plasma membrane"/>
    <property type="evidence" value="ECO:0007669"/>
    <property type="project" value="TreeGrafter"/>
</dbReference>
<dbReference type="PANTHER" id="PTHR30474:SF14">
    <property type="entry name" value="CELL CYCLE PROTEIN"/>
    <property type="match status" value="1"/>
</dbReference>
<evidence type="ECO:0000256" key="2">
    <source>
        <dbReference type="ARBA" id="ARBA00022692"/>
    </source>
</evidence>
<dbReference type="GO" id="GO:0051301">
    <property type="term" value="P:cell division"/>
    <property type="evidence" value="ECO:0007669"/>
    <property type="project" value="InterPro"/>
</dbReference>
<evidence type="ECO:0000256" key="3">
    <source>
        <dbReference type="ARBA" id="ARBA00022960"/>
    </source>
</evidence>
<evidence type="ECO:0000256" key="1">
    <source>
        <dbReference type="ARBA" id="ARBA00004141"/>
    </source>
</evidence>
<reference evidence="7" key="1">
    <citation type="submission" date="2020-05" db="EMBL/GenBank/DDBJ databases">
        <authorList>
            <person name="Chiriac C."/>
            <person name="Salcher M."/>
            <person name="Ghai R."/>
            <person name="Kavagutti S V."/>
        </authorList>
    </citation>
    <scope>NUCLEOTIDE SEQUENCE</scope>
</reference>
<name>A0A6J6EDJ4_9ZZZZ</name>
<feature type="transmembrane region" description="Helical" evidence="6">
    <location>
        <begin position="91"/>
        <end position="114"/>
    </location>
</feature>
<feature type="transmembrane region" description="Helical" evidence="6">
    <location>
        <begin position="212"/>
        <end position="230"/>
    </location>
</feature>
<dbReference type="NCBIfam" id="NF037961">
    <property type="entry name" value="RodA_shape"/>
    <property type="match status" value="1"/>
</dbReference>
<feature type="transmembrane region" description="Helical" evidence="6">
    <location>
        <begin position="120"/>
        <end position="147"/>
    </location>
</feature>
<gene>
    <name evidence="7" type="ORF">UFOPK1726_00419</name>
</gene>
<dbReference type="InterPro" id="IPR011923">
    <property type="entry name" value="RodA/MrdB"/>
</dbReference>
<feature type="transmembrane region" description="Helical" evidence="6">
    <location>
        <begin position="294"/>
        <end position="311"/>
    </location>
</feature>
<dbReference type="InterPro" id="IPR001182">
    <property type="entry name" value="FtsW/RodA"/>
</dbReference>
<feature type="transmembrane region" description="Helical" evidence="6">
    <location>
        <begin position="361"/>
        <end position="381"/>
    </location>
</feature>
<comment type="subcellular location">
    <subcellularLocation>
        <location evidence="1">Membrane</location>
        <topology evidence="1">Multi-pass membrane protein</topology>
    </subcellularLocation>
</comment>